<sequence length="205" mass="22984">MCVSAFLDGRGSFNKSHKYCPILEETSNIECVIGVDRLDCVRRIHKGSAHFGVFSAEDLIAARWAGVEVLITNEMRFNKEHFEYEIVAVVDNEAGINTPHDLRGSKFCHPGHGLHNHWTEVLANYFESMLVARQCDEDLSLAESRIKASSKFFGPSCKAGPWVPDPIEDRILSKLRAHFANLGVFSHPTCMLFTHQTAHLSTNTI</sequence>
<keyword evidence="3" id="KW-1185">Reference proteome</keyword>
<dbReference type="InterPro" id="IPR001156">
    <property type="entry name" value="Transferrin-like_dom"/>
</dbReference>
<organism evidence="2 3">
    <name type="scientific">Lutzomyia longipalpis</name>
    <name type="common">Sand fly</name>
    <dbReference type="NCBI Taxonomy" id="7200"/>
    <lineage>
        <taxon>Eukaryota</taxon>
        <taxon>Metazoa</taxon>
        <taxon>Ecdysozoa</taxon>
        <taxon>Arthropoda</taxon>
        <taxon>Hexapoda</taxon>
        <taxon>Insecta</taxon>
        <taxon>Pterygota</taxon>
        <taxon>Neoptera</taxon>
        <taxon>Endopterygota</taxon>
        <taxon>Diptera</taxon>
        <taxon>Nematocera</taxon>
        <taxon>Psychodoidea</taxon>
        <taxon>Psychodidae</taxon>
        <taxon>Lutzomyia</taxon>
        <taxon>Lutzomyia</taxon>
    </lineage>
</organism>
<dbReference type="GO" id="GO:0005886">
    <property type="term" value="C:plasma membrane"/>
    <property type="evidence" value="ECO:0007669"/>
    <property type="project" value="TreeGrafter"/>
</dbReference>
<dbReference type="AlphaFoldDB" id="A0A1B0C8B3"/>
<evidence type="ECO:0000259" key="1">
    <source>
        <dbReference type="PROSITE" id="PS51408"/>
    </source>
</evidence>
<dbReference type="SUPFAM" id="SSF53850">
    <property type="entry name" value="Periplasmic binding protein-like II"/>
    <property type="match status" value="1"/>
</dbReference>
<dbReference type="PANTHER" id="PTHR11485">
    <property type="entry name" value="TRANSFERRIN"/>
    <property type="match status" value="1"/>
</dbReference>
<dbReference type="EMBL" id="AJWK01000312">
    <property type="status" value="NOT_ANNOTATED_CDS"/>
    <property type="molecule type" value="Genomic_DNA"/>
</dbReference>
<protein>
    <recommendedName>
        <fullName evidence="1">Transferrin-like domain-containing protein</fullName>
    </recommendedName>
</protein>
<reference evidence="2" key="1">
    <citation type="submission" date="2020-05" db="UniProtKB">
        <authorList>
            <consortium name="EnsemblMetazoa"/>
        </authorList>
    </citation>
    <scope>IDENTIFICATION</scope>
    <source>
        <strain evidence="2">Jacobina</strain>
    </source>
</reference>
<dbReference type="PROSITE" id="PS51408">
    <property type="entry name" value="TRANSFERRIN_LIKE_4"/>
    <property type="match status" value="1"/>
</dbReference>
<dbReference type="VEuPathDB" id="VectorBase:LLONM1_011916"/>
<feature type="domain" description="Transferrin-like" evidence="1">
    <location>
        <begin position="1"/>
        <end position="205"/>
    </location>
</feature>
<dbReference type="GO" id="GO:0005615">
    <property type="term" value="C:extracellular space"/>
    <property type="evidence" value="ECO:0007669"/>
    <property type="project" value="TreeGrafter"/>
</dbReference>
<dbReference type="EnsemblMetazoa" id="LLOJ000125-RA">
    <property type="protein sequence ID" value="LLOJ000125-PA"/>
    <property type="gene ID" value="LLOJ000125"/>
</dbReference>
<accession>A0A1B0C8B3</accession>
<dbReference type="Gene3D" id="3.40.190.10">
    <property type="entry name" value="Periplasmic binding protein-like II"/>
    <property type="match status" value="1"/>
</dbReference>
<evidence type="ECO:0000313" key="3">
    <source>
        <dbReference type="Proteomes" id="UP000092461"/>
    </source>
</evidence>
<proteinExistence type="predicted"/>
<dbReference type="VEuPathDB" id="VectorBase:LLOJ000125"/>
<dbReference type="GO" id="GO:0006826">
    <property type="term" value="P:iron ion transport"/>
    <property type="evidence" value="ECO:0007669"/>
    <property type="project" value="TreeGrafter"/>
</dbReference>
<dbReference type="Pfam" id="PF00405">
    <property type="entry name" value="Transferrin"/>
    <property type="match status" value="1"/>
</dbReference>
<dbReference type="Proteomes" id="UP000092461">
    <property type="component" value="Unassembled WGS sequence"/>
</dbReference>
<dbReference type="GO" id="GO:0005769">
    <property type="term" value="C:early endosome"/>
    <property type="evidence" value="ECO:0007669"/>
    <property type="project" value="TreeGrafter"/>
</dbReference>
<name>A0A1B0C8B3_LUTLO</name>
<dbReference type="PANTHER" id="PTHR11485:SF54">
    <property type="entry name" value="TRANSFERRIN"/>
    <property type="match status" value="1"/>
</dbReference>
<evidence type="ECO:0000313" key="2">
    <source>
        <dbReference type="EnsemblMetazoa" id="LLOJ000125-PA"/>
    </source>
</evidence>
<dbReference type="GO" id="GO:0055037">
    <property type="term" value="C:recycling endosome"/>
    <property type="evidence" value="ECO:0007669"/>
    <property type="project" value="TreeGrafter"/>
</dbReference>